<comment type="caution">
    <text evidence="6">The sequence shown here is derived from an EMBL/GenBank/DDBJ whole genome shotgun (WGS) entry which is preliminary data.</text>
</comment>
<dbReference type="PANTHER" id="PTHR30419:SF14">
    <property type="entry name" value="LYSR FAMILY TRANSCRIPTIONAL REGULATOR"/>
    <property type="match status" value="1"/>
</dbReference>
<dbReference type="InterPro" id="IPR000847">
    <property type="entry name" value="LysR_HTH_N"/>
</dbReference>
<evidence type="ECO:0000256" key="4">
    <source>
        <dbReference type="ARBA" id="ARBA00023163"/>
    </source>
</evidence>
<evidence type="ECO:0000256" key="1">
    <source>
        <dbReference type="ARBA" id="ARBA00009437"/>
    </source>
</evidence>
<protein>
    <submittedName>
        <fullName evidence="6">LysR family transcriptional regulator</fullName>
    </submittedName>
</protein>
<organism evidence="6 7">
    <name type="scientific">Variovorax rhizosphaerae</name>
    <dbReference type="NCBI Taxonomy" id="1836200"/>
    <lineage>
        <taxon>Bacteria</taxon>
        <taxon>Pseudomonadati</taxon>
        <taxon>Pseudomonadota</taxon>
        <taxon>Betaproteobacteria</taxon>
        <taxon>Burkholderiales</taxon>
        <taxon>Comamonadaceae</taxon>
        <taxon>Variovorax</taxon>
    </lineage>
</organism>
<dbReference type="InterPro" id="IPR036388">
    <property type="entry name" value="WH-like_DNA-bd_sf"/>
</dbReference>
<keyword evidence="3" id="KW-0238">DNA-binding</keyword>
<comment type="similarity">
    <text evidence="1">Belongs to the LysR transcriptional regulatory family.</text>
</comment>
<gene>
    <name evidence="6" type="ORF">WKW82_14580</name>
</gene>
<keyword evidence="2" id="KW-0805">Transcription regulation</keyword>
<dbReference type="InterPro" id="IPR050950">
    <property type="entry name" value="HTH-type_LysR_regulators"/>
</dbReference>
<name>A0ABU8WKG3_9BURK</name>
<dbReference type="PANTHER" id="PTHR30419">
    <property type="entry name" value="HTH-TYPE TRANSCRIPTIONAL REGULATOR YBHD"/>
    <property type="match status" value="1"/>
</dbReference>
<dbReference type="InterPro" id="IPR036390">
    <property type="entry name" value="WH_DNA-bd_sf"/>
</dbReference>
<keyword evidence="7" id="KW-1185">Reference proteome</keyword>
<dbReference type="SUPFAM" id="SSF46785">
    <property type="entry name" value="Winged helix' DNA-binding domain"/>
    <property type="match status" value="2"/>
</dbReference>
<evidence type="ECO:0000256" key="3">
    <source>
        <dbReference type="ARBA" id="ARBA00023125"/>
    </source>
</evidence>
<dbReference type="RefSeq" id="WP_340343019.1">
    <property type="nucleotide sequence ID" value="NZ_JBBKZT010000006.1"/>
</dbReference>
<dbReference type="EMBL" id="JBBKZT010000006">
    <property type="protein sequence ID" value="MEJ8847884.1"/>
    <property type="molecule type" value="Genomic_DNA"/>
</dbReference>
<reference evidence="6 7" key="1">
    <citation type="submission" date="2024-03" db="EMBL/GenBank/DDBJ databases">
        <title>Novel species of the genus Variovorax.</title>
        <authorList>
            <person name="Liu Q."/>
            <person name="Xin Y.-H."/>
        </authorList>
    </citation>
    <scope>NUCLEOTIDE SEQUENCE [LARGE SCALE GENOMIC DNA]</scope>
    <source>
        <strain evidence="6 7">KACC 18900</strain>
    </source>
</reference>
<sequence>MPPRKLIDNPPTVDATVARINLRHLQAFSAVALHGSVTRAADSLFRVASAITRAVAELEESLGTPLFERKARGMLLNAFGEAVRARAQRVEDEFAAACLELAPSEPSQRGANAARLDARTLMAAMFSGRRMAVFSGLSEMQNMPAAARAFGITQPAISTLVGDLEARCGRELFVRSARGVTPTRAGLALAFRFKRALAELRSIDSDIAAIGGVVQGRVVVGALPLGRTLILPSAIAALVRQHPRLHVSTVESPYEALAAQLRSGDVDFILGALRPAGREADLTQETLFDDCISLIARAGHPLAQRAAIGFDDLRQAQWVLSRPGSPTRELLEQSFRESAQPSPVPTVETGDLAILRGLLLQSDMVTAISAHQLHYEIEAGTLVVLSRALEKSERKIGITLRSGALASPGARALMAEVRRVVVDQGLPGP</sequence>
<dbReference type="PROSITE" id="PS50931">
    <property type="entry name" value="HTH_LYSR"/>
    <property type="match status" value="2"/>
</dbReference>
<evidence type="ECO:0000256" key="2">
    <source>
        <dbReference type="ARBA" id="ARBA00023015"/>
    </source>
</evidence>
<dbReference type="PRINTS" id="PR00039">
    <property type="entry name" value="HTHLYSR"/>
</dbReference>
<dbReference type="Gene3D" id="1.10.10.10">
    <property type="entry name" value="Winged helix-like DNA-binding domain superfamily/Winged helix DNA-binding domain"/>
    <property type="match status" value="2"/>
</dbReference>
<evidence type="ECO:0000313" key="6">
    <source>
        <dbReference type="EMBL" id="MEJ8847884.1"/>
    </source>
</evidence>
<keyword evidence="4" id="KW-0804">Transcription</keyword>
<accession>A0ABU8WKG3</accession>
<dbReference type="SUPFAM" id="SSF53850">
    <property type="entry name" value="Periplasmic binding protein-like II"/>
    <property type="match status" value="1"/>
</dbReference>
<proteinExistence type="inferred from homology"/>
<feature type="domain" description="HTH lysR-type" evidence="5">
    <location>
        <begin position="129"/>
        <end position="183"/>
    </location>
</feature>
<dbReference type="Pfam" id="PF03466">
    <property type="entry name" value="LysR_substrate"/>
    <property type="match status" value="1"/>
</dbReference>
<dbReference type="InterPro" id="IPR005119">
    <property type="entry name" value="LysR_subst-bd"/>
</dbReference>
<evidence type="ECO:0000313" key="7">
    <source>
        <dbReference type="Proteomes" id="UP001385892"/>
    </source>
</evidence>
<dbReference type="Proteomes" id="UP001385892">
    <property type="component" value="Unassembled WGS sequence"/>
</dbReference>
<evidence type="ECO:0000259" key="5">
    <source>
        <dbReference type="PROSITE" id="PS50931"/>
    </source>
</evidence>
<dbReference type="Pfam" id="PF00126">
    <property type="entry name" value="HTH_1"/>
    <property type="match status" value="2"/>
</dbReference>
<dbReference type="Gene3D" id="3.40.190.10">
    <property type="entry name" value="Periplasmic binding protein-like II"/>
    <property type="match status" value="2"/>
</dbReference>
<feature type="domain" description="HTH lysR-type" evidence="5">
    <location>
        <begin position="20"/>
        <end position="77"/>
    </location>
</feature>